<evidence type="ECO:0000313" key="7">
    <source>
        <dbReference type="Proteomes" id="UP000054279"/>
    </source>
</evidence>
<evidence type="ECO:0000256" key="1">
    <source>
        <dbReference type="ARBA" id="ARBA00007447"/>
    </source>
</evidence>
<keyword evidence="3" id="KW-0378">Hydrolase</keyword>
<dbReference type="InterPro" id="IPR001969">
    <property type="entry name" value="Aspartic_peptidase_AS"/>
</dbReference>
<dbReference type="GO" id="GO:0004190">
    <property type="term" value="F:aspartic-type endopeptidase activity"/>
    <property type="evidence" value="ECO:0007669"/>
    <property type="project" value="UniProtKB-KW"/>
</dbReference>
<dbReference type="PROSITE" id="PS51767">
    <property type="entry name" value="PEPTIDASE_A1"/>
    <property type="match status" value="1"/>
</dbReference>
<dbReference type="OrthoDB" id="660550at2759"/>
<dbReference type="EMBL" id="KN837147">
    <property type="protein sequence ID" value="KIJ40038.1"/>
    <property type="molecule type" value="Genomic_DNA"/>
</dbReference>
<dbReference type="AlphaFoldDB" id="A0A0C9UA82"/>
<evidence type="ECO:0000259" key="5">
    <source>
        <dbReference type="PROSITE" id="PS51767"/>
    </source>
</evidence>
<feature type="chain" id="PRO_5013017486" evidence="4">
    <location>
        <begin position="16"/>
        <end position="411"/>
    </location>
</feature>
<comment type="similarity">
    <text evidence="1 3">Belongs to the peptidase A1 family.</text>
</comment>
<dbReference type="SUPFAM" id="SSF50630">
    <property type="entry name" value="Acid proteases"/>
    <property type="match status" value="1"/>
</dbReference>
<dbReference type="CDD" id="cd05471">
    <property type="entry name" value="pepsin_like"/>
    <property type="match status" value="1"/>
</dbReference>
<accession>A0A0C9UA82</accession>
<dbReference type="PROSITE" id="PS00141">
    <property type="entry name" value="ASP_PROTEASE"/>
    <property type="match status" value="1"/>
</dbReference>
<gene>
    <name evidence="6" type="ORF">M422DRAFT_257106</name>
</gene>
<dbReference type="Gene3D" id="2.40.70.10">
    <property type="entry name" value="Acid Proteases"/>
    <property type="match status" value="2"/>
</dbReference>
<keyword evidence="7" id="KW-1185">Reference proteome</keyword>
<dbReference type="PANTHER" id="PTHR47966">
    <property type="entry name" value="BETA-SITE APP-CLEAVING ENZYME, ISOFORM A-RELATED"/>
    <property type="match status" value="1"/>
</dbReference>
<feature type="domain" description="Peptidase A1" evidence="5">
    <location>
        <begin position="84"/>
        <end position="401"/>
    </location>
</feature>
<dbReference type="InterPro" id="IPR034164">
    <property type="entry name" value="Pepsin-like_dom"/>
</dbReference>
<dbReference type="InterPro" id="IPR001461">
    <property type="entry name" value="Aspartic_peptidase_A1"/>
</dbReference>
<evidence type="ECO:0000256" key="2">
    <source>
        <dbReference type="ARBA" id="ARBA00022750"/>
    </source>
</evidence>
<keyword evidence="4" id="KW-0732">Signal</keyword>
<dbReference type="InterPro" id="IPR033121">
    <property type="entry name" value="PEPTIDASE_A1"/>
</dbReference>
<sequence>MQVLALVLLLPAVLAAVPPIVRITDSPITLPIAKRIRAVGVTNFVEADRARARSLIQMSKAKATKAGDDILNTNADSAVGNDPATNTLVSYVASVGVGNPPTTGSSNTWVGADTAYVKTPTSIQTGDTVSVTYGSGSFSGTEFLDLVTLSNGFAISNQSIGVATSSSGFTGVDGILGLGPTDLTLGTLSPDTTTSVSTVTDNLSNQRIISTPLLAVSFEPTNSQAITNGELTFGGIDSSKFIGNITYVPITSSSPSNTFWGIEQNITYGGIPIMFTTAGIVDTGTTLLLLPPLSFAAYVLNTGATPDSTTGFLKMTTSEFANLKSLFFSIGETTFEFTANAQAWPRNLNSFIGGDPNSVYLVVANIGLPNRLNGIGFINGQVFLERFYSVFDTANKRVGLANTNFTFATTN</sequence>
<feature type="signal peptide" evidence="4">
    <location>
        <begin position="1"/>
        <end position="15"/>
    </location>
</feature>
<dbReference type="PRINTS" id="PR00792">
    <property type="entry name" value="PEPSIN"/>
</dbReference>
<name>A0A0C9UA82_SPHS4</name>
<reference evidence="6 7" key="1">
    <citation type="submission" date="2014-06" db="EMBL/GenBank/DDBJ databases">
        <title>Evolutionary Origins and Diversification of the Mycorrhizal Mutualists.</title>
        <authorList>
            <consortium name="DOE Joint Genome Institute"/>
            <consortium name="Mycorrhizal Genomics Consortium"/>
            <person name="Kohler A."/>
            <person name="Kuo A."/>
            <person name="Nagy L.G."/>
            <person name="Floudas D."/>
            <person name="Copeland A."/>
            <person name="Barry K.W."/>
            <person name="Cichocki N."/>
            <person name="Veneault-Fourrey C."/>
            <person name="LaButti K."/>
            <person name="Lindquist E.A."/>
            <person name="Lipzen A."/>
            <person name="Lundell T."/>
            <person name="Morin E."/>
            <person name="Murat C."/>
            <person name="Riley R."/>
            <person name="Ohm R."/>
            <person name="Sun H."/>
            <person name="Tunlid A."/>
            <person name="Henrissat B."/>
            <person name="Grigoriev I.V."/>
            <person name="Hibbett D.S."/>
            <person name="Martin F."/>
        </authorList>
    </citation>
    <scope>NUCLEOTIDE SEQUENCE [LARGE SCALE GENOMIC DNA]</scope>
    <source>
        <strain evidence="6 7">SS14</strain>
    </source>
</reference>
<dbReference type="GO" id="GO:0006508">
    <property type="term" value="P:proteolysis"/>
    <property type="evidence" value="ECO:0007669"/>
    <property type="project" value="UniProtKB-KW"/>
</dbReference>
<dbReference type="Pfam" id="PF00026">
    <property type="entry name" value="Asp"/>
    <property type="match status" value="1"/>
</dbReference>
<dbReference type="Proteomes" id="UP000054279">
    <property type="component" value="Unassembled WGS sequence"/>
</dbReference>
<proteinExistence type="inferred from homology"/>
<dbReference type="PANTHER" id="PTHR47966:SF51">
    <property type="entry name" value="BETA-SITE APP-CLEAVING ENZYME, ISOFORM A-RELATED"/>
    <property type="match status" value="1"/>
</dbReference>
<dbReference type="InterPro" id="IPR021109">
    <property type="entry name" value="Peptidase_aspartic_dom_sf"/>
</dbReference>
<evidence type="ECO:0000256" key="3">
    <source>
        <dbReference type="RuleBase" id="RU000454"/>
    </source>
</evidence>
<keyword evidence="2 3" id="KW-0064">Aspartyl protease</keyword>
<evidence type="ECO:0000313" key="6">
    <source>
        <dbReference type="EMBL" id="KIJ40038.1"/>
    </source>
</evidence>
<evidence type="ECO:0000256" key="4">
    <source>
        <dbReference type="SAM" id="SignalP"/>
    </source>
</evidence>
<dbReference type="HOGENOM" id="CLU_038846_0_0_1"/>
<organism evidence="6 7">
    <name type="scientific">Sphaerobolus stellatus (strain SS14)</name>
    <dbReference type="NCBI Taxonomy" id="990650"/>
    <lineage>
        <taxon>Eukaryota</taxon>
        <taxon>Fungi</taxon>
        <taxon>Dikarya</taxon>
        <taxon>Basidiomycota</taxon>
        <taxon>Agaricomycotina</taxon>
        <taxon>Agaricomycetes</taxon>
        <taxon>Phallomycetidae</taxon>
        <taxon>Geastrales</taxon>
        <taxon>Sphaerobolaceae</taxon>
        <taxon>Sphaerobolus</taxon>
    </lineage>
</organism>
<protein>
    <submittedName>
        <fullName evidence="6">Unplaced genomic scaffold SPHSTscaffold_72, whole genome shotgun sequence</fullName>
    </submittedName>
</protein>
<keyword evidence="3" id="KW-0645">Protease</keyword>